<dbReference type="RefSeq" id="WP_085766153.1">
    <property type="nucleotide sequence ID" value="NZ_CP019344.1"/>
</dbReference>
<reference evidence="2 3" key="1">
    <citation type="submission" date="2016-11" db="EMBL/GenBank/DDBJ databases">
        <title>Trade-off between light-utilization and light-protection in marine flavobacteria.</title>
        <authorList>
            <person name="Kumagai Y."/>
        </authorList>
    </citation>
    <scope>NUCLEOTIDE SEQUENCE [LARGE SCALE GENOMIC DNA]</scope>
    <source>
        <strain evidence="2 3">JCM 13191</strain>
    </source>
</reference>
<organism evidence="2 3">
    <name type="scientific">Nonlabens spongiae</name>
    <dbReference type="NCBI Taxonomy" id="331648"/>
    <lineage>
        <taxon>Bacteria</taxon>
        <taxon>Pseudomonadati</taxon>
        <taxon>Bacteroidota</taxon>
        <taxon>Flavobacteriia</taxon>
        <taxon>Flavobacteriales</taxon>
        <taxon>Flavobacteriaceae</taxon>
        <taxon>Nonlabens</taxon>
    </lineage>
</organism>
<dbReference type="InterPro" id="IPR046495">
    <property type="entry name" value="DUF6588"/>
</dbReference>
<dbReference type="Pfam" id="PF20230">
    <property type="entry name" value="DUF6588"/>
    <property type="match status" value="1"/>
</dbReference>
<protein>
    <recommendedName>
        <fullName evidence="4">Porin</fullName>
    </recommendedName>
</protein>
<feature type="chain" id="PRO_5012664540" description="Porin" evidence="1">
    <location>
        <begin position="20"/>
        <end position="326"/>
    </location>
</feature>
<dbReference type="AlphaFoldDB" id="A0A1W6MIB7"/>
<name>A0A1W6MIB7_9FLAO</name>
<accession>A0A1W6MIB7</accession>
<keyword evidence="1" id="KW-0732">Signal</keyword>
<sequence length="326" mass="37107">MSRYHLAVIVLFFSLFTTAQPDLNDVFHDFLIILDRYNEPAAEASTQQTGAGYYTTAKSLKKFEFAASIGISGLPFPNSKQFFDVREDEFLNFTIRDADRASVPTALGGEKRVFFDFEIEGDDYEFQALPGLGTDFFAFPYVQGQLGLWKETEFIIRYGPQITIESSDYALYGAGLKHNLSQYFQKENRKWEVAFLTNINWSDFNLRYKPLALEPASGDPAIAVLDGTLIDFYSLNAGLIASRDWNSWTVSGGLIYTNSWIDYRLTGEKSQFLDIFNQVLVALSERKTSFRADLGGAYNWSDWTLATQVSYSQFLNFNIQGVYQIF</sequence>
<evidence type="ECO:0000313" key="3">
    <source>
        <dbReference type="Proteomes" id="UP000193431"/>
    </source>
</evidence>
<evidence type="ECO:0008006" key="4">
    <source>
        <dbReference type="Google" id="ProtNLM"/>
    </source>
</evidence>
<feature type="signal peptide" evidence="1">
    <location>
        <begin position="1"/>
        <end position="19"/>
    </location>
</feature>
<gene>
    <name evidence="2" type="ORF">BST97_04750</name>
</gene>
<dbReference type="OrthoDB" id="1420433at2"/>
<evidence type="ECO:0000256" key="1">
    <source>
        <dbReference type="SAM" id="SignalP"/>
    </source>
</evidence>
<dbReference type="Proteomes" id="UP000193431">
    <property type="component" value="Chromosome"/>
</dbReference>
<keyword evidence="3" id="KW-1185">Reference proteome</keyword>
<proteinExistence type="predicted"/>
<evidence type="ECO:0000313" key="2">
    <source>
        <dbReference type="EMBL" id="ARN77345.1"/>
    </source>
</evidence>
<dbReference type="EMBL" id="CP019344">
    <property type="protein sequence ID" value="ARN77345.1"/>
    <property type="molecule type" value="Genomic_DNA"/>
</dbReference>
<dbReference type="STRING" id="331648.BST97_04750"/>